<dbReference type="AlphaFoldDB" id="A0A9N7URV3"/>
<evidence type="ECO:0000256" key="1">
    <source>
        <dbReference type="SAM" id="MobiDB-lite"/>
    </source>
</evidence>
<feature type="compositionally biased region" description="Basic and acidic residues" evidence="1">
    <location>
        <begin position="91"/>
        <end position="105"/>
    </location>
</feature>
<reference evidence="2" key="1">
    <citation type="submission" date="2020-03" db="EMBL/GenBank/DDBJ databases">
        <authorList>
            <person name="Weist P."/>
        </authorList>
    </citation>
    <scope>NUCLEOTIDE SEQUENCE</scope>
</reference>
<accession>A0A9N7URV3</accession>
<protein>
    <submittedName>
        <fullName evidence="2">Uncharacterized protein</fullName>
    </submittedName>
</protein>
<keyword evidence="3" id="KW-1185">Reference proteome</keyword>
<evidence type="ECO:0000313" key="2">
    <source>
        <dbReference type="EMBL" id="CAB1435933.1"/>
    </source>
</evidence>
<feature type="compositionally biased region" description="Polar residues" evidence="1">
    <location>
        <begin position="119"/>
        <end position="131"/>
    </location>
</feature>
<organism evidence="2 3">
    <name type="scientific">Pleuronectes platessa</name>
    <name type="common">European plaice</name>
    <dbReference type="NCBI Taxonomy" id="8262"/>
    <lineage>
        <taxon>Eukaryota</taxon>
        <taxon>Metazoa</taxon>
        <taxon>Chordata</taxon>
        <taxon>Craniata</taxon>
        <taxon>Vertebrata</taxon>
        <taxon>Euteleostomi</taxon>
        <taxon>Actinopterygii</taxon>
        <taxon>Neopterygii</taxon>
        <taxon>Teleostei</taxon>
        <taxon>Neoteleostei</taxon>
        <taxon>Acanthomorphata</taxon>
        <taxon>Carangaria</taxon>
        <taxon>Pleuronectiformes</taxon>
        <taxon>Pleuronectoidei</taxon>
        <taxon>Pleuronectidae</taxon>
        <taxon>Pleuronectes</taxon>
    </lineage>
</organism>
<feature type="region of interest" description="Disordered" evidence="1">
    <location>
        <begin position="205"/>
        <end position="254"/>
    </location>
</feature>
<gene>
    <name evidence="2" type="ORF">PLEPLA_LOCUS23959</name>
</gene>
<dbReference type="EMBL" id="CADEAL010001831">
    <property type="protein sequence ID" value="CAB1435933.1"/>
    <property type="molecule type" value="Genomic_DNA"/>
</dbReference>
<feature type="region of interest" description="Disordered" evidence="1">
    <location>
        <begin position="59"/>
        <end position="132"/>
    </location>
</feature>
<dbReference type="Proteomes" id="UP001153269">
    <property type="component" value="Unassembled WGS sequence"/>
</dbReference>
<sequence>MWSGSWEDLHVHCVYTLCGKCVAAWPAPCASEEQVWGGSPALPVAHLRGRLCAACARSVPTPHRAGEPGGEGGLTGRARRRRPEEEEEQEEGGRRSSEAETRWREAQMFPWHQAPGTRASDSGESQASDSATVCGLRRGAILDRGTGSTILCRRRRVLGTEESRARGDEESRASGIEEVRAGVNEYQGEGWKSLRAMGLERARQCGRGMKESGDGWGHERGQGRDESRVRDRRVRAGEKSQRFRRGEESQCGRG</sequence>
<evidence type="ECO:0000313" key="3">
    <source>
        <dbReference type="Proteomes" id="UP001153269"/>
    </source>
</evidence>
<comment type="caution">
    <text evidence="2">The sequence shown here is derived from an EMBL/GenBank/DDBJ whole genome shotgun (WGS) entry which is preliminary data.</text>
</comment>
<name>A0A9N7URV3_PLEPL</name>
<proteinExistence type="predicted"/>